<proteinExistence type="predicted"/>
<dbReference type="VEuPathDB" id="TriTrypDB:LINF_250015400"/>
<dbReference type="Proteomes" id="UP000255414">
    <property type="component" value="Chromosome 25"/>
</dbReference>
<organism evidence="1 2">
    <name type="scientific">Leishmania infantum</name>
    <dbReference type="NCBI Taxonomy" id="5671"/>
    <lineage>
        <taxon>Eukaryota</taxon>
        <taxon>Discoba</taxon>
        <taxon>Euglenozoa</taxon>
        <taxon>Kinetoplastea</taxon>
        <taxon>Metakinetoplastina</taxon>
        <taxon>Trypanosomatida</taxon>
        <taxon>Trypanosomatidae</taxon>
        <taxon>Leishmaniinae</taxon>
        <taxon>Leishmania</taxon>
    </lineage>
</organism>
<protein>
    <submittedName>
        <fullName evidence="1">Hypothetical_protein</fullName>
    </submittedName>
</protein>
<name>A0A6L0XEZ6_LEIIN</name>
<gene>
    <name evidence="1" type="ORF">LINF_250015400</name>
</gene>
<evidence type="ECO:0000313" key="1">
    <source>
        <dbReference type="EMBL" id="CAC9494002.1"/>
    </source>
</evidence>
<evidence type="ECO:0000313" key="2">
    <source>
        <dbReference type="Proteomes" id="UP000255414"/>
    </source>
</evidence>
<accession>A0A6L0XEZ6</accession>
<dbReference type="EMBL" id="LR812958">
    <property type="protein sequence ID" value="CAC9494002.1"/>
    <property type="molecule type" value="Genomic_DNA"/>
</dbReference>
<reference evidence="1" key="1">
    <citation type="submission" date="2020-06" db="EMBL/GenBank/DDBJ databases">
        <authorList>
            <person name="Gonzalez-de la Fuente S."/>
            <person name="Peiro-Pastor R."/>
            <person name="Rastrojo A."/>
            <person name="Moreno J."/>
            <person name="Carrasco-Ramiro F."/>
            <person name="Requena JM."/>
            <person name="Aguado B."/>
        </authorList>
    </citation>
    <scope>NUCLEOTIDE SEQUENCE</scope>
</reference>
<sequence length="145" mass="16018">MCENVAAESASSSVGSRESMATAVPLVPGFSAPVAARLRQRAQLEQHQGYLDATGPAYRRLGHEERHRGESLIMSITALLGQSSEVTEAQGTVRHDRHEARRLMGNFCQDGDLVKLYVLEKYAAELEEAKLLHRKPLVYAALCER</sequence>
<dbReference type="AlphaFoldDB" id="A0A6L0XEZ6"/>